<organism evidence="3 4">
    <name type="scientific">Eubacterium maltosivorans</name>
    <dbReference type="NCBI Taxonomy" id="2041044"/>
    <lineage>
        <taxon>Bacteria</taxon>
        <taxon>Bacillati</taxon>
        <taxon>Bacillota</taxon>
        <taxon>Clostridia</taxon>
        <taxon>Eubacteriales</taxon>
        <taxon>Eubacteriaceae</taxon>
        <taxon>Eubacterium</taxon>
    </lineage>
</organism>
<gene>
    <name evidence="3" type="ORF">CPZ25_004535</name>
</gene>
<protein>
    <submittedName>
        <fullName evidence="3">Transcriptional regulator</fullName>
    </submittedName>
</protein>
<proteinExistence type="predicted"/>
<dbReference type="Pfam" id="PF08348">
    <property type="entry name" value="PAS_6"/>
    <property type="match status" value="1"/>
</dbReference>
<evidence type="ECO:0000313" key="3">
    <source>
        <dbReference type="EMBL" id="QCT70620.1"/>
    </source>
</evidence>
<dbReference type="EMBL" id="CP029487">
    <property type="protein sequence ID" value="QCT70620.1"/>
    <property type="molecule type" value="Genomic_DNA"/>
</dbReference>
<dbReference type="InterPro" id="IPR039446">
    <property type="entry name" value="DauR-like"/>
</dbReference>
<dbReference type="PANTHER" id="PTHR35568:SF1">
    <property type="entry name" value="TRANSCRIPTIONAL REGULATOR DAUR"/>
    <property type="match status" value="1"/>
</dbReference>
<feature type="domain" description="YheO-like" evidence="1">
    <location>
        <begin position="5"/>
        <end position="117"/>
    </location>
</feature>
<name>A0A2A5TGD6_EUBML</name>
<accession>A0A2A5TGD6</accession>
<keyword evidence="4" id="KW-1185">Reference proteome</keyword>
<dbReference type="KEGG" id="emt:CPZ25_004535"/>
<dbReference type="Proteomes" id="UP000218387">
    <property type="component" value="Chromosome"/>
</dbReference>
<dbReference type="InterPro" id="IPR013559">
    <property type="entry name" value="YheO"/>
</dbReference>
<evidence type="ECO:0000259" key="1">
    <source>
        <dbReference type="Pfam" id="PF08348"/>
    </source>
</evidence>
<evidence type="ECO:0000259" key="2">
    <source>
        <dbReference type="Pfam" id="PF13309"/>
    </source>
</evidence>
<dbReference type="Pfam" id="PF13309">
    <property type="entry name" value="HTH_22"/>
    <property type="match status" value="1"/>
</dbReference>
<reference evidence="3 4" key="1">
    <citation type="submission" date="2018-05" db="EMBL/GenBank/DDBJ databases">
        <title>Genome comparison of Eubacterium sp.</title>
        <authorList>
            <person name="Feng Y."/>
            <person name="Sanchez-Andrea I."/>
            <person name="Stams A.J.M."/>
            <person name="De Vos W.M."/>
        </authorList>
    </citation>
    <scope>NUCLEOTIDE SEQUENCE [LARGE SCALE GENOMIC DNA]</scope>
    <source>
        <strain evidence="3 4">YI</strain>
    </source>
</reference>
<dbReference type="RefSeq" id="WP_058694318.1">
    <property type="nucleotide sequence ID" value="NZ_CABJDW020000017.1"/>
</dbReference>
<evidence type="ECO:0000313" key="4">
    <source>
        <dbReference type="Proteomes" id="UP000218387"/>
    </source>
</evidence>
<dbReference type="PANTHER" id="PTHR35568">
    <property type="entry name" value="TRANSCRIPTIONAL REGULATOR DAUR"/>
    <property type="match status" value="1"/>
</dbReference>
<dbReference type="AlphaFoldDB" id="A0A2A5TGD6"/>
<sequence length="215" mass="24248">MAKDLESYKVLVDFLADYLGENTEVVLHDLSDCQSSIVAIRNGDISGRELGAPVTDYGLKLIKNEAYKEAPYRVNYRGLSPRGNIIRSATYFIKDDDGELIGLLCLNMDCQKFAEARDILESLITVEPLKKDEESEENFNINVKELVINNMSRVLPSNHGDLRKMGKQEKIDVVERLQGLGTFMVKGTIWHVADMLGVSVPTVYRYLATIKKENE</sequence>
<feature type="domain" description="Transcriptional regulator DauR-like HTH" evidence="2">
    <location>
        <begin position="152"/>
        <end position="207"/>
    </location>
</feature>
<dbReference type="InterPro" id="IPR039445">
    <property type="entry name" value="DauR-like_HTH"/>
</dbReference>